<dbReference type="PANTHER" id="PTHR24416">
    <property type="entry name" value="TYROSINE-PROTEIN KINASE RECEPTOR"/>
    <property type="match status" value="1"/>
</dbReference>
<evidence type="ECO:0000256" key="1">
    <source>
        <dbReference type="ARBA" id="ARBA00004251"/>
    </source>
</evidence>
<feature type="domain" description="Protein kinase" evidence="21">
    <location>
        <begin position="863"/>
        <end position="1166"/>
    </location>
</feature>
<dbReference type="InterPro" id="IPR017441">
    <property type="entry name" value="Protein_kinase_ATP_BS"/>
</dbReference>
<dbReference type="PROSITE" id="PS50060">
    <property type="entry name" value="MAM_2"/>
    <property type="match status" value="1"/>
</dbReference>
<comment type="caution">
    <text evidence="16">Lacks conserved residue(s) required for the propagation of feature annotation.</text>
</comment>
<keyword evidence="4 18" id="KW-0812">Transmembrane</keyword>
<dbReference type="CDD" id="cd00112">
    <property type="entry name" value="LDLa"/>
    <property type="match status" value="1"/>
</dbReference>
<dbReference type="PROSITE" id="PS00107">
    <property type="entry name" value="PROTEIN_KINASE_ATP"/>
    <property type="match status" value="1"/>
</dbReference>
<dbReference type="PROSITE" id="PS01209">
    <property type="entry name" value="LDLRA_1"/>
    <property type="match status" value="1"/>
</dbReference>
<dbReference type="InterPro" id="IPR020635">
    <property type="entry name" value="Tyr_kinase_cat_dom"/>
</dbReference>
<accession>A0A9P0NLN5</accession>
<feature type="transmembrane region" description="Helical" evidence="20">
    <location>
        <begin position="26"/>
        <end position="47"/>
    </location>
</feature>
<dbReference type="EC" id="2.7.10.1" evidence="18"/>
<dbReference type="Pfam" id="PF07714">
    <property type="entry name" value="PK_Tyr_Ser-Thr"/>
    <property type="match status" value="2"/>
</dbReference>
<keyword evidence="14" id="KW-0325">Glycoprotein</keyword>
<dbReference type="PANTHER" id="PTHR24416:SF604">
    <property type="entry name" value="RECEPTOR PROTEIN-TYROSINE KINASE"/>
    <property type="match status" value="1"/>
</dbReference>
<feature type="compositionally biased region" description="Polar residues" evidence="19">
    <location>
        <begin position="1383"/>
        <end position="1394"/>
    </location>
</feature>
<keyword evidence="10 20" id="KW-0472">Membrane</keyword>
<dbReference type="SMART" id="SM00219">
    <property type="entry name" value="TyrKc"/>
    <property type="match status" value="1"/>
</dbReference>
<evidence type="ECO:0000256" key="8">
    <source>
        <dbReference type="ARBA" id="ARBA00022840"/>
    </source>
</evidence>
<dbReference type="GO" id="GO:0043235">
    <property type="term" value="C:receptor complex"/>
    <property type="evidence" value="ECO:0007669"/>
    <property type="project" value="TreeGrafter"/>
</dbReference>
<keyword evidence="7" id="KW-0418">Kinase</keyword>
<dbReference type="SUPFAM" id="SSF49899">
    <property type="entry name" value="Concanavalin A-like lectins/glucanases"/>
    <property type="match status" value="1"/>
</dbReference>
<keyword evidence="12" id="KW-1015">Disulfide bond</keyword>
<name>A0A9P0NLN5_APHGO</name>
<dbReference type="Gene3D" id="3.30.200.20">
    <property type="entry name" value="Phosphorylase Kinase, domain 1"/>
    <property type="match status" value="2"/>
</dbReference>
<dbReference type="SMART" id="SM00137">
    <property type="entry name" value="MAM"/>
    <property type="match status" value="1"/>
</dbReference>
<keyword evidence="9 20" id="KW-1133">Transmembrane helix</keyword>
<dbReference type="InterPro" id="IPR002172">
    <property type="entry name" value="LDrepeatLR_classA_rpt"/>
</dbReference>
<dbReference type="PROSITE" id="PS50068">
    <property type="entry name" value="LDLRA_2"/>
    <property type="match status" value="1"/>
</dbReference>
<dbReference type="InterPro" id="IPR013320">
    <property type="entry name" value="ConA-like_dom_sf"/>
</dbReference>
<dbReference type="GO" id="GO:0005886">
    <property type="term" value="C:plasma membrane"/>
    <property type="evidence" value="ECO:0007669"/>
    <property type="project" value="UniProtKB-SubCell"/>
</dbReference>
<feature type="compositionally biased region" description="Polar residues" evidence="19">
    <location>
        <begin position="1356"/>
        <end position="1366"/>
    </location>
</feature>
<keyword evidence="11" id="KW-0829">Tyrosine-protein kinase</keyword>
<dbReference type="Gene3D" id="2.60.120.200">
    <property type="match status" value="2"/>
</dbReference>
<dbReference type="GO" id="GO:0005524">
    <property type="term" value="F:ATP binding"/>
    <property type="evidence" value="ECO:0007669"/>
    <property type="project" value="UniProtKB-UniRule"/>
</dbReference>
<dbReference type="PROSITE" id="PS00239">
    <property type="entry name" value="RECEPTOR_TYR_KIN_II"/>
    <property type="match status" value="1"/>
</dbReference>
<feature type="compositionally biased region" description="Acidic residues" evidence="19">
    <location>
        <begin position="1273"/>
        <end position="1331"/>
    </location>
</feature>
<dbReference type="InterPro" id="IPR011009">
    <property type="entry name" value="Kinase-like_dom_sf"/>
</dbReference>
<keyword evidence="5" id="KW-0732">Signal</keyword>
<evidence type="ECO:0000256" key="14">
    <source>
        <dbReference type="ARBA" id="ARBA00023180"/>
    </source>
</evidence>
<dbReference type="InterPro" id="IPR050122">
    <property type="entry name" value="RTK"/>
</dbReference>
<dbReference type="Pfam" id="PF00057">
    <property type="entry name" value="Ldl_recept_a"/>
    <property type="match status" value="1"/>
</dbReference>
<dbReference type="Gene3D" id="1.10.510.10">
    <property type="entry name" value="Transferase(Phosphotransferase) domain 1"/>
    <property type="match status" value="1"/>
</dbReference>
<dbReference type="PROSITE" id="PS00109">
    <property type="entry name" value="PROTEIN_KINASE_TYR"/>
    <property type="match status" value="1"/>
</dbReference>
<evidence type="ECO:0000256" key="3">
    <source>
        <dbReference type="ARBA" id="ARBA00022679"/>
    </source>
</evidence>
<dbReference type="Gene3D" id="2.10.25.10">
    <property type="entry name" value="Laminin"/>
    <property type="match status" value="1"/>
</dbReference>
<feature type="transmembrane region" description="Helical" evidence="20">
    <location>
        <begin position="780"/>
        <end position="803"/>
    </location>
</feature>
<evidence type="ECO:0000256" key="13">
    <source>
        <dbReference type="ARBA" id="ARBA00023170"/>
    </source>
</evidence>
<comment type="catalytic activity">
    <reaction evidence="15 18">
        <text>L-tyrosyl-[protein] + ATP = O-phospho-L-tyrosyl-[protein] + ADP + H(+)</text>
        <dbReference type="Rhea" id="RHEA:10596"/>
        <dbReference type="Rhea" id="RHEA-COMP:10136"/>
        <dbReference type="Rhea" id="RHEA-COMP:20101"/>
        <dbReference type="ChEBI" id="CHEBI:15378"/>
        <dbReference type="ChEBI" id="CHEBI:30616"/>
        <dbReference type="ChEBI" id="CHEBI:46858"/>
        <dbReference type="ChEBI" id="CHEBI:61978"/>
        <dbReference type="ChEBI" id="CHEBI:456216"/>
        <dbReference type="EC" id="2.7.10.1"/>
    </reaction>
</comment>
<dbReference type="GO" id="GO:0045664">
    <property type="term" value="P:regulation of neuron differentiation"/>
    <property type="evidence" value="ECO:0007669"/>
    <property type="project" value="TreeGrafter"/>
</dbReference>
<keyword evidence="8 17" id="KW-0067">ATP-binding</keyword>
<evidence type="ECO:0000256" key="11">
    <source>
        <dbReference type="ARBA" id="ARBA00023137"/>
    </source>
</evidence>
<sequence>MVIGFPSNNTVHDFEKKKKLSHQWNSVIIILLIVLCLFTGNFLFIYGHKDTPHIYIRSPYYTTGVFDNNGCSLSFQMHTNVSVPSQVSIMLKTENYTSLIQDNVENNSPVYWEKKKVLLGRQTRQVIIELNIKPGSHVAIDDIRLEDCLPEYFAGITDNGCPTDSHFLCSDNMTCIPYHHVCDISPDCPDETDETENCFLVPTEARCTFESGFCGWRNASGEMSLTWKLYKGDRHKFTGPKWDNTFRNRTGTYAYVDMSGSSYLGATARMDSIHFHPPPTYCSDTESKYYNSCYISFFYHKYGSHSGTLGLYLVEAHGEVDRVRRLWWSFGNYGNTWLRTVVYLVNITTSYYLQFEARKLLSVKGDVAIDDIAMSPKCFGLDVPEDVLKGYKYEAAGTINNTATLMKIPINPDFRNKIVYKFTTCGSKGRLGPSNRSCEAAYTNTTVSVIVVNDTYMDGVQIWHIPETGVYTIIARGARGGKGADGMGISKGATAIAVVELTKHQQLHILVGQEGGDACRKTFEKRDDACQQEQYFRTGSALKELHDLRLLNGGGGGGGGSFVFTGSREEGFLPLVIGAGGGGLAHGPFKDDRSQHGNGTNMRLPAITAPSFGENPAGAGGGWAPGNYTEDKKSTGSALLGTGGVGSDGGGVGGLACYKSRGNTKGFGGFGGGGGGCVAGGGGGGFTGGRAWSNSQTNGEGGWSYLPDNQHVFYRAVYPGSNYKSGSVYIIPAIVGCGCAYLCAATNQLRSSVVCICPADFKLGPDGKSCIYQSTETTKIIFLITGSVFAVVIICLILGIWMYRSYRKRKERKENINIIHNGILNYDPISRNRNGNVDINPTYDFNGRILTTNDLPRILRDELRIQKSIGEGAFGVVYRGYYKKTGETEEMRVAIKTLQPKKDMTNVEVKFDDDNTPSTEVERETRQRLKRAELSCIRDFLTEAIIMSQFNHPNIVKFIGITFEKNYRFIVTELLSGGDLKEFLRKNRPSVQQNHKIIPVKLKDLLKIALDISKGCVYLENLHFIHRDIAARNCLLSTTGRGRVTKIADFGMSRDVYRNEYYRKDGQAMLPIKWMPTESLVDGVFNSKSDVWSYGITFWEIMTFGSMPYTGMTNKETMNYVMRGGRLSRPVICPEPVYNLMSSCWITNPEERPTFECIRNKLRLFIQDPDILDYTPPVIGRPAAPLPYRATHPLDENAPPDGVLRAVDVVNSSGAINEPQPYKSQEEPQYVTPLPADDFFEGVDAELMKDAERFGRFRRSNEMAPLDDMRDYCDDDDDDDDNDDDSVVDEEDEDEDAINVAEAEAEDEAEDDDDDDNDEQNVEEEEDDDANGAEIVLDADNNRFDEDDDDAYGDNARSNGPVSSYHWNRFKETSFISMKEPNTKQTNADGQISSSKRRKSFSELEDNRPNPYSLTGRVRYNVASDGKIRC</sequence>
<evidence type="ECO:0000256" key="12">
    <source>
        <dbReference type="ARBA" id="ARBA00023157"/>
    </source>
</evidence>
<evidence type="ECO:0000313" key="24">
    <source>
        <dbReference type="Proteomes" id="UP001154329"/>
    </source>
</evidence>
<dbReference type="CDD" id="cd06263">
    <property type="entry name" value="MAM"/>
    <property type="match status" value="1"/>
</dbReference>
<evidence type="ECO:0000256" key="5">
    <source>
        <dbReference type="ARBA" id="ARBA00022729"/>
    </source>
</evidence>
<dbReference type="InterPro" id="IPR000719">
    <property type="entry name" value="Prot_kinase_dom"/>
</dbReference>
<evidence type="ECO:0000259" key="21">
    <source>
        <dbReference type="PROSITE" id="PS50011"/>
    </source>
</evidence>
<keyword evidence="6 17" id="KW-0547">Nucleotide-binding</keyword>
<gene>
    <name evidence="23" type="ORF">APHIGO_LOCUS7700</name>
</gene>
<evidence type="ECO:0000256" key="17">
    <source>
        <dbReference type="PROSITE-ProRule" id="PRU10141"/>
    </source>
</evidence>
<evidence type="ECO:0000259" key="22">
    <source>
        <dbReference type="PROSITE" id="PS50060"/>
    </source>
</evidence>
<keyword evidence="3" id="KW-0808">Transferase</keyword>
<dbReference type="GO" id="GO:0007169">
    <property type="term" value="P:cell surface receptor protein tyrosine kinase signaling pathway"/>
    <property type="evidence" value="ECO:0007669"/>
    <property type="project" value="InterPro"/>
</dbReference>
<evidence type="ECO:0000256" key="19">
    <source>
        <dbReference type="SAM" id="MobiDB-lite"/>
    </source>
</evidence>
<comment type="similarity">
    <text evidence="18">Belongs to the protein kinase superfamily. Tyr protein kinase family. Insulin receptor subfamily.</text>
</comment>
<dbReference type="SMART" id="SM00192">
    <property type="entry name" value="LDLa"/>
    <property type="match status" value="1"/>
</dbReference>
<feature type="region of interest" description="Disordered" evidence="19">
    <location>
        <begin position="1267"/>
        <end position="1416"/>
    </location>
</feature>
<dbReference type="FunFam" id="1.10.510.10:FF:000113">
    <property type="entry name" value="Tyrosine-protein kinase receptor"/>
    <property type="match status" value="1"/>
</dbReference>
<dbReference type="FunFam" id="2.60.120.200:FF:000193">
    <property type="entry name" value="Tyrosine-protein kinase receptor"/>
    <property type="match status" value="1"/>
</dbReference>
<dbReference type="Gene3D" id="4.10.400.10">
    <property type="entry name" value="Low-density Lipoprotein Receptor"/>
    <property type="match status" value="1"/>
</dbReference>
<organism evidence="23 24">
    <name type="scientific">Aphis gossypii</name>
    <name type="common">Cotton aphid</name>
    <dbReference type="NCBI Taxonomy" id="80765"/>
    <lineage>
        <taxon>Eukaryota</taxon>
        <taxon>Metazoa</taxon>
        <taxon>Ecdysozoa</taxon>
        <taxon>Arthropoda</taxon>
        <taxon>Hexapoda</taxon>
        <taxon>Insecta</taxon>
        <taxon>Pterygota</taxon>
        <taxon>Neoptera</taxon>
        <taxon>Paraneoptera</taxon>
        <taxon>Hemiptera</taxon>
        <taxon>Sternorrhyncha</taxon>
        <taxon>Aphidomorpha</taxon>
        <taxon>Aphidoidea</taxon>
        <taxon>Aphididae</taxon>
        <taxon>Aphidini</taxon>
        <taxon>Aphis</taxon>
        <taxon>Aphis</taxon>
    </lineage>
</organism>
<dbReference type="Pfam" id="PF12810">
    <property type="entry name" value="ALK_LTK_GRD"/>
    <property type="match status" value="1"/>
</dbReference>
<evidence type="ECO:0000256" key="6">
    <source>
        <dbReference type="ARBA" id="ARBA00022741"/>
    </source>
</evidence>
<comment type="subcellular location">
    <subcellularLocation>
        <location evidence="1">Cell membrane</location>
        <topology evidence="1">Single-pass type I membrane protein</topology>
    </subcellularLocation>
</comment>
<dbReference type="PROSITE" id="PS50011">
    <property type="entry name" value="PROTEIN_KINASE_DOM"/>
    <property type="match status" value="1"/>
</dbReference>
<evidence type="ECO:0000256" key="20">
    <source>
        <dbReference type="SAM" id="Phobius"/>
    </source>
</evidence>
<dbReference type="InterPro" id="IPR008266">
    <property type="entry name" value="Tyr_kinase_AS"/>
</dbReference>
<dbReference type="InterPro" id="IPR023415">
    <property type="entry name" value="LDLR_class-A_CS"/>
</dbReference>
<evidence type="ECO:0000313" key="23">
    <source>
        <dbReference type="EMBL" id="CAH1730889.1"/>
    </source>
</evidence>
<dbReference type="EMBL" id="OU899036">
    <property type="protein sequence ID" value="CAH1730889.1"/>
    <property type="molecule type" value="Genomic_DNA"/>
</dbReference>
<evidence type="ECO:0000256" key="9">
    <source>
        <dbReference type="ARBA" id="ARBA00022989"/>
    </source>
</evidence>
<evidence type="ECO:0000256" key="4">
    <source>
        <dbReference type="ARBA" id="ARBA00022692"/>
    </source>
</evidence>
<evidence type="ECO:0000256" key="7">
    <source>
        <dbReference type="ARBA" id="ARBA00022777"/>
    </source>
</evidence>
<keyword evidence="24" id="KW-1185">Reference proteome</keyword>
<protein>
    <recommendedName>
        <fullName evidence="18">Tyrosine-protein kinase receptor</fullName>
        <ecNumber evidence="18">2.7.10.1</ecNumber>
    </recommendedName>
</protein>
<feature type="binding site" evidence="17">
    <location>
        <position position="896"/>
    </location>
    <ligand>
        <name>ATP</name>
        <dbReference type="ChEBI" id="CHEBI:30616"/>
    </ligand>
</feature>
<dbReference type="InterPro" id="IPR036055">
    <property type="entry name" value="LDL_receptor-like_sf"/>
</dbReference>
<dbReference type="SUPFAM" id="SSF57424">
    <property type="entry name" value="LDL receptor-like module"/>
    <property type="match status" value="1"/>
</dbReference>
<keyword evidence="18" id="KW-0597">Phosphoprotein</keyword>
<dbReference type="InterPro" id="IPR055163">
    <property type="entry name" value="ALK/LTK-like_GRD"/>
</dbReference>
<dbReference type="PRINTS" id="PR00109">
    <property type="entry name" value="TYRKINASE"/>
</dbReference>
<evidence type="ECO:0000256" key="18">
    <source>
        <dbReference type="RuleBase" id="RU000312"/>
    </source>
</evidence>
<dbReference type="SUPFAM" id="SSF56112">
    <property type="entry name" value="Protein kinase-like (PK-like)"/>
    <property type="match status" value="1"/>
</dbReference>
<proteinExistence type="inferred from homology"/>
<reference evidence="23" key="1">
    <citation type="submission" date="2022-02" db="EMBL/GenBank/DDBJ databases">
        <authorList>
            <person name="King R."/>
        </authorList>
    </citation>
    <scope>NUCLEOTIDE SEQUENCE</scope>
</reference>
<dbReference type="Proteomes" id="UP001154329">
    <property type="component" value="Chromosome 3"/>
</dbReference>
<dbReference type="InterPro" id="IPR002011">
    <property type="entry name" value="Tyr_kinase_rcpt_2_CS"/>
</dbReference>
<reference evidence="23" key="2">
    <citation type="submission" date="2022-10" db="EMBL/GenBank/DDBJ databases">
        <authorList>
            <consortium name="ENA_rothamsted_submissions"/>
            <consortium name="culmorum"/>
            <person name="King R."/>
        </authorList>
    </citation>
    <scope>NUCLEOTIDE SEQUENCE</scope>
</reference>
<keyword evidence="13 18" id="KW-0675">Receptor</keyword>
<dbReference type="Pfam" id="PF00629">
    <property type="entry name" value="MAM"/>
    <property type="match status" value="1"/>
</dbReference>
<evidence type="ECO:0000256" key="16">
    <source>
        <dbReference type="PROSITE-ProRule" id="PRU00124"/>
    </source>
</evidence>
<dbReference type="InterPro" id="IPR000998">
    <property type="entry name" value="MAM_dom"/>
</dbReference>
<evidence type="ECO:0000256" key="2">
    <source>
        <dbReference type="ARBA" id="ARBA00022475"/>
    </source>
</evidence>
<keyword evidence="2" id="KW-1003">Cell membrane</keyword>
<dbReference type="GO" id="GO:0004714">
    <property type="term" value="F:transmembrane receptor protein tyrosine kinase activity"/>
    <property type="evidence" value="ECO:0007669"/>
    <property type="project" value="UniProtKB-EC"/>
</dbReference>
<dbReference type="InterPro" id="IPR001245">
    <property type="entry name" value="Ser-Thr/Tyr_kinase_cat_dom"/>
</dbReference>
<evidence type="ECO:0000256" key="15">
    <source>
        <dbReference type="ARBA" id="ARBA00051243"/>
    </source>
</evidence>
<evidence type="ECO:0000256" key="10">
    <source>
        <dbReference type="ARBA" id="ARBA00023136"/>
    </source>
</evidence>
<feature type="domain" description="MAM" evidence="22">
    <location>
        <begin position="205"/>
        <end position="380"/>
    </location>
</feature>